<accession>A0A8J4VHF0</accession>
<dbReference type="EMBL" id="JRKL02001943">
    <property type="protein sequence ID" value="KAF3961213.1"/>
    <property type="molecule type" value="Genomic_DNA"/>
</dbReference>
<dbReference type="SUPFAM" id="SSF52200">
    <property type="entry name" value="Toll/Interleukin receptor TIR domain"/>
    <property type="match status" value="1"/>
</dbReference>
<dbReference type="Pfam" id="PF01582">
    <property type="entry name" value="TIR"/>
    <property type="match status" value="1"/>
</dbReference>
<evidence type="ECO:0000313" key="3">
    <source>
        <dbReference type="Proteomes" id="UP000737018"/>
    </source>
</evidence>
<proteinExistence type="predicted"/>
<dbReference type="GO" id="GO:0007165">
    <property type="term" value="P:signal transduction"/>
    <property type="evidence" value="ECO:0007669"/>
    <property type="project" value="InterPro"/>
</dbReference>
<dbReference type="AlphaFoldDB" id="A0A8J4VHF0"/>
<organism evidence="2 3">
    <name type="scientific">Castanea mollissima</name>
    <name type="common">Chinese chestnut</name>
    <dbReference type="NCBI Taxonomy" id="60419"/>
    <lineage>
        <taxon>Eukaryota</taxon>
        <taxon>Viridiplantae</taxon>
        <taxon>Streptophyta</taxon>
        <taxon>Embryophyta</taxon>
        <taxon>Tracheophyta</taxon>
        <taxon>Spermatophyta</taxon>
        <taxon>Magnoliopsida</taxon>
        <taxon>eudicotyledons</taxon>
        <taxon>Gunneridae</taxon>
        <taxon>Pentapetalae</taxon>
        <taxon>rosids</taxon>
        <taxon>fabids</taxon>
        <taxon>Fagales</taxon>
        <taxon>Fagaceae</taxon>
        <taxon>Castanea</taxon>
    </lineage>
</organism>
<dbReference type="Gene3D" id="3.40.50.10140">
    <property type="entry name" value="Toll/interleukin-1 receptor homology (TIR) domain"/>
    <property type="match status" value="1"/>
</dbReference>
<sequence>MIVLPIFYNVDPSDLVKLKGAFAKAFDEHEKQFKEKVGTWRAALNHVAGIVGYQVKNSPLSEVVKIIVRLVSHKSSFEFSEITEGLKIKRSLVNPNNKDIRDITGLAPPAMGARSRRQCRYGTKYEALTLQGDKMFFGVARSAARTSTGALLEAVIEARLAAKDQGFQHSASD</sequence>
<dbReference type="OrthoDB" id="6160824at2759"/>
<reference evidence="2" key="1">
    <citation type="submission" date="2020-03" db="EMBL/GenBank/DDBJ databases">
        <title>Castanea mollissima Vanexum genome sequencing.</title>
        <authorList>
            <person name="Staton M."/>
        </authorList>
    </citation>
    <scope>NUCLEOTIDE SEQUENCE</scope>
    <source>
        <tissue evidence="2">Leaf</tissue>
    </source>
</reference>
<protein>
    <recommendedName>
        <fullName evidence="1">TIR domain-containing protein</fullName>
    </recommendedName>
</protein>
<name>A0A8J4VHF0_9ROSI</name>
<evidence type="ECO:0000259" key="1">
    <source>
        <dbReference type="Pfam" id="PF01582"/>
    </source>
</evidence>
<dbReference type="InterPro" id="IPR000157">
    <property type="entry name" value="TIR_dom"/>
</dbReference>
<dbReference type="InterPro" id="IPR035897">
    <property type="entry name" value="Toll_tir_struct_dom_sf"/>
</dbReference>
<dbReference type="Proteomes" id="UP000737018">
    <property type="component" value="Unassembled WGS sequence"/>
</dbReference>
<gene>
    <name evidence="2" type="ORF">CMV_014145</name>
</gene>
<feature type="domain" description="TIR" evidence="1">
    <location>
        <begin position="1"/>
        <end position="81"/>
    </location>
</feature>
<keyword evidence="3" id="KW-1185">Reference proteome</keyword>
<comment type="caution">
    <text evidence="2">The sequence shown here is derived from an EMBL/GenBank/DDBJ whole genome shotgun (WGS) entry which is preliminary data.</text>
</comment>
<evidence type="ECO:0000313" key="2">
    <source>
        <dbReference type="EMBL" id="KAF3961213.1"/>
    </source>
</evidence>